<reference evidence="1 2" key="1">
    <citation type="journal article" date="2017" name="Environ. Microbiol.">
        <title>Genome and epigenome of a novel marine Thaumarchaeota strain suggest viral infection, phosphorothioation DNA modification and multiple restriction systems.</title>
        <authorList>
            <person name="Ahlgren N.A."/>
            <person name="Chen Y."/>
            <person name="Needham D.M."/>
            <person name="Parada A.E."/>
            <person name="Sachdeva R."/>
            <person name="Trinh V."/>
            <person name="Chen T."/>
            <person name="Fuhrman J.A."/>
        </authorList>
    </citation>
    <scope>NUCLEOTIDE SEQUENCE [LARGE SCALE GENOMIC DNA]</scope>
    <source>
        <strain evidence="1 2">SPOT01</strain>
    </source>
</reference>
<protein>
    <submittedName>
        <fullName evidence="1">Uncharacterized protein</fullName>
    </submittedName>
</protein>
<dbReference type="GeneID" id="32901702"/>
<dbReference type="EMBL" id="CP021324">
    <property type="protein sequence ID" value="ARS64867.1"/>
    <property type="molecule type" value="Genomic_DNA"/>
</dbReference>
<sequence length="105" mass="11753">MKQRVSKLIPKGKGQNIAEFYKNGSKTEGLFARYAKEGGHKHSMVKCACCHKLVPGVIIETGGVKDQVPLHMPCRACDKWLGHLELDNHQVLDGMCLDCFEEEIQ</sequence>
<accession>A0A2Z2HN44</accession>
<evidence type="ECO:0000313" key="2">
    <source>
        <dbReference type="Proteomes" id="UP000249949"/>
    </source>
</evidence>
<keyword evidence="2" id="KW-1185">Reference proteome</keyword>
<gene>
    <name evidence="1" type="ORF">NMSP_1252</name>
</gene>
<dbReference type="Proteomes" id="UP000249949">
    <property type="component" value="Chromosome"/>
</dbReference>
<dbReference type="KEGG" id="nct:NMSP_1252"/>
<dbReference type="AlphaFoldDB" id="A0A2Z2HN44"/>
<organism evidence="1 2">
    <name type="scientific">Candidatus Nitrosomarinus catalinensis</name>
    <dbReference type="NCBI Taxonomy" id="1898749"/>
    <lineage>
        <taxon>Archaea</taxon>
        <taxon>Nitrososphaerota</taxon>
        <taxon>Nitrososphaeria</taxon>
        <taxon>Nitrosopumilales</taxon>
        <taxon>Nitrosopumilaceae</taxon>
        <taxon>Candidatus Nitrosomarinus</taxon>
    </lineage>
</organism>
<dbReference type="RefSeq" id="WP_086907911.1">
    <property type="nucleotide sequence ID" value="NZ_CP021324.1"/>
</dbReference>
<proteinExistence type="predicted"/>
<name>A0A2Z2HN44_9ARCH</name>
<evidence type="ECO:0000313" key="1">
    <source>
        <dbReference type="EMBL" id="ARS64867.1"/>
    </source>
</evidence>